<dbReference type="InterPro" id="IPR005467">
    <property type="entry name" value="His_kinase_dom"/>
</dbReference>
<evidence type="ECO:0000256" key="4">
    <source>
        <dbReference type="ARBA" id="ARBA00022679"/>
    </source>
</evidence>
<dbReference type="InterPro" id="IPR050736">
    <property type="entry name" value="Sensor_HK_Regulatory"/>
</dbReference>
<dbReference type="InterPro" id="IPR019734">
    <property type="entry name" value="TPR_rpt"/>
</dbReference>
<dbReference type="SMART" id="SM00388">
    <property type="entry name" value="HisKA"/>
    <property type="match status" value="1"/>
</dbReference>
<proteinExistence type="predicted"/>
<dbReference type="SUPFAM" id="SSF55874">
    <property type="entry name" value="ATPase domain of HSP90 chaperone/DNA topoisomerase II/histidine kinase"/>
    <property type="match status" value="1"/>
</dbReference>
<keyword evidence="4" id="KW-0808">Transferase</keyword>
<feature type="repeat" description="TPR" evidence="7">
    <location>
        <begin position="35"/>
        <end position="68"/>
    </location>
</feature>
<dbReference type="Proteomes" id="UP001500567">
    <property type="component" value="Unassembled WGS sequence"/>
</dbReference>
<comment type="catalytic activity">
    <reaction evidence="1">
        <text>ATP + protein L-histidine = ADP + protein N-phospho-L-histidine.</text>
        <dbReference type="EC" id="2.7.13.3"/>
    </reaction>
</comment>
<dbReference type="Pfam" id="PF13424">
    <property type="entry name" value="TPR_12"/>
    <property type="match status" value="1"/>
</dbReference>
<name>A0ABP7S098_9BACT</name>
<keyword evidence="9" id="KW-0812">Transmembrane</keyword>
<evidence type="ECO:0000256" key="1">
    <source>
        <dbReference type="ARBA" id="ARBA00000085"/>
    </source>
</evidence>
<dbReference type="PANTHER" id="PTHR43711:SF26">
    <property type="entry name" value="SENSOR HISTIDINE KINASE RCSC"/>
    <property type="match status" value="1"/>
</dbReference>
<dbReference type="SUPFAM" id="SSF48452">
    <property type="entry name" value="TPR-like"/>
    <property type="match status" value="2"/>
</dbReference>
<evidence type="ECO:0000256" key="7">
    <source>
        <dbReference type="PROSITE-ProRule" id="PRU00339"/>
    </source>
</evidence>
<dbReference type="EC" id="2.7.13.3" evidence="2"/>
<feature type="domain" description="Histidine kinase" evidence="10">
    <location>
        <begin position="410"/>
        <end position="626"/>
    </location>
</feature>
<dbReference type="Gene3D" id="1.10.287.130">
    <property type="match status" value="1"/>
</dbReference>
<feature type="transmembrane region" description="Helical" evidence="9">
    <location>
        <begin position="350"/>
        <end position="370"/>
    </location>
</feature>
<feature type="compositionally biased region" description="Polar residues" evidence="8">
    <location>
        <begin position="15"/>
        <end position="26"/>
    </location>
</feature>
<dbReference type="InterPro" id="IPR003594">
    <property type="entry name" value="HATPase_dom"/>
</dbReference>
<evidence type="ECO:0000313" key="11">
    <source>
        <dbReference type="EMBL" id="GAA4004735.1"/>
    </source>
</evidence>
<keyword evidence="6" id="KW-0902">Two-component regulatory system</keyword>
<dbReference type="PROSITE" id="PS50005">
    <property type="entry name" value="TPR"/>
    <property type="match status" value="2"/>
</dbReference>
<evidence type="ECO:0000256" key="3">
    <source>
        <dbReference type="ARBA" id="ARBA00022553"/>
    </source>
</evidence>
<dbReference type="InterPro" id="IPR011990">
    <property type="entry name" value="TPR-like_helical_dom_sf"/>
</dbReference>
<evidence type="ECO:0000256" key="2">
    <source>
        <dbReference type="ARBA" id="ARBA00012438"/>
    </source>
</evidence>
<evidence type="ECO:0000313" key="12">
    <source>
        <dbReference type="Proteomes" id="UP001500567"/>
    </source>
</evidence>
<dbReference type="PROSITE" id="PS50109">
    <property type="entry name" value="HIS_KIN"/>
    <property type="match status" value="1"/>
</dbReference>
<feature type="region of interest" description="Disordered" evidence="8">
    <location>
        <begin position="1"/>
        <end position="31"/>
    </location>
</feature>
<evidence type="ECO:0000259" key="10">
    <source>
        <dbReference type="PROSITE" id="PS50109"/>
    </source>
</evidence>
<dbReference type="InterPro" id="IPR036097">
    <property type="entry name" value="HisK_dim/P_sf"/>
</dbReference>
<dbReference type="InterPro" id="IPR004358">
    <property type="entry name" value="Sig_transdc_His_kin-like_C"/>
</dbReference>
<dbReference type="EMBL" id="BAABDJ010000009">
    <property type="protein sequence ID" value="GAA4004735.1"/>
    <property type="molecule type" value="Genomic_DNA"/>
</dbReference>
<organism evidence="11 12">
    <name type="scientific">Hymenobacter fastidiosus</name>
    <dbReference type="NCBI Taxonomy" id="486264"/>
    <lineage>
        <taxon>Bacteria</taxon>
        <taxon>Pseudomonadati</taxon>
        <taxon>Bacteroidota</taxon>
        <taxon>Cytophagia</taxon>
        <taxon>Cytophagales</taxon>
        <taxon>Hymenobacteraceae</taxon>
        <taxon>Hymenobacter</taxon>
    </lineage>
</organism>
<keyword evidence="7" id="KW-0802">TPR repeat</keyword>
<keyword evidence="5" id="KW-0418">Kinase</keyword>
<keyword evidence="9" id="KW-1133">Transmembrane helix</keyword>
<dbReference type="PANTHER" id="PTHR43711">
    <property type="entry name" value="TWO-COMPONENT HISTIDINE KINASE"/>
    <property type="match status" value="1"/>
</dbReference>
<dbReference type="InterPro" id="IPR003661">
    <property type="entry name" value="HisK_dim/P_dom"/>
</dbReference>
<gene>
    <name evidence="11" type="ORF">GCM10022408_15650</name>
</gene>
<evidence type="ECO:0000256" key="9">
    <source>
        <dbReference type="SAM" id="Phobius"/>
    </source>
</evidence>
<dbReference type="Pfam" id="PF02518">
    <property type="entry name" value="HATPase_c"/>
    <property type="match status" value="1"/>
</dbReference>
<protein>
    <recommendedName>
        <fullName evidence="2">histidine kinase</fullName>
        <ecNumber evidence="2">2.7.13.3</ecNumber>
    </recommendedName>
</protein>
<keyword evidence="3" id="KW-0597">Phosphoprotein</keyword>
<dbReference type="PRINTS" id="PR00344">
    <property type="entry name" value="BCTRLSENSOR"/>
</dbReference>
<dbReference type="SUPFAM" id="SSF47384">
    <property type="entry name" value="Homodimeric domain of signal transducing histidine kinase"/>
    <property type="match status" value="1"/>
</dbReference>
<sequence length="648" mass="71285">MLPVVASDPVPSVIVPNQPQPSSSRATIAGPDPAADAQRVLGQIQLNARRYNQAQRHYRQALHLYQNSSSQGEIAAVLQQMGSAAFLQGDTSQARLYYLRALATFTRRHSPAASARIYDQLGELYGSQQQWNRALSSYGRALGLWQKLGWRNETAGTLTAMGLAHQHQHQYSRALYSLRRALRQAQQVRDSTRVGEALGGIAGVYQKLENQAAAAEFYGKALDQLPRNTPAETQARLLEALAVAQRALGNHGAAARFLQQALPLAQRPGAKAQLSRLYQLLADLYRREGNYPQAFVALTRYAGLQDTLFAEQQAAQLAGMRYETELKERKIQLLTKDQPLQQAKLRRQTVLRNALGTVIVLLLILATVLYRSRQNQTRVNRLLRRNNVAITRQKEELVHLNKTKDTLFSIISHDLRSPLSSLYSLLTLLNIGKLPPERLAAHTSRLSTALNNTLTLLDNLLNWSASQMQGSQVRPEVVRLDTLVEEAVALLLGDAERKTIVLLNQVPTQSLVQADLNMMRLVVRNLLSNAIKFTAGGGVVTVSAGRQGKWWEVVVADTGVGIAVADREKVFGRYGPHSTPGTAREKGTGLGLQLCKDFVERNGGQIYFESQSGMGTTFRFTLPVTKAESGKSGVAKPLNVAAVESKSG</sequence>
<dbReference type="Gene3D" id="3.30.565.10">
    <property type="entry name" value="Histidine kinase-like ATPase, C-terminal domain"/>
    <property type="match status" value="1"/>
</dbReference>
<keyword evidence="12" id="KW-1185">Reference proteome</keyword>
<evidence type="ECO:0000256" key="8">
    <source>
        <dbReference type="SAM" id="MobiDB-lite"/>
    </source>
</evidence>
<dbReference type="SMART" id="SM00387">
    <property type="entry name" value="HATPase_c"/>
    <property type="match status" value="1"/>
</dbReference>
<comment type="caution">
    <text evidence="11">The sequence shown here is derived from an EMBL/GenBank/DDBJ whole genome shotgun (WGS) entry which is preliminary data.</text>
</comment>
<evidence type="ECO:0000256" key="5">
    <source>
        <dbReference type="ARBA" id="ARBA00022777"/>
    </source>
</evidence>
<dbReference type="InterPro" id="IPR036890">
    <property type="entry name" value="HATPase_C_sf"/>
</dbReference>
<dbReference type="Gene3D" id="1.25.40.10">
    <property type="entry name" value="Tetratricopeptide repeat domain"/>
    <property type="match status" value="2"/>
</dbReference>
<evidence type="ECO:0000256" key="6">
    <source>
        <dbReference type="ARBA" id="ARBA00023012"/>
    </source>
</evidence>
<dbReference type="SMART" id="SM00028">
    <property type="entry name" value="TPR"/>
    <property type="match status" value="7"/>
</dbReference>
<keyword evidence="9" id="KW-0472">Membrane</keyword>
<feature type="repeat" description="TPR" evidence="7">
    <location>
        <begin position="115"/>
        <end position="148"/>
    </location>
</feature>
<accession>A0ABP7S098</accession>
<reference evidence="12" key="1">
    <citation type="journal article" date="2019" name="Int. J. Syst. Evol. Microbiol.">
        <title>The Global Catalogue of Microorganisms (GCM) 10K type strain sequencing project: providing services to taxonomists for standard genome sequencing and annotation.</title>
        <authorList>
            <consortium name="The Broad Institute Genomics Platform"/>
            <consortium name="The Broad Institute Genome Sequencing Center for Infectious Disease"/>
            <person name="Wu L."/>
            <person name="Ma J."/>
        </authorList>
    </citation>
    <scope>NUCLEOTIDE SEQUENCE [LARGE SCALE GENOMIC DNA]</scope>
    <source>
        <strain evidence="12">JCM 17224</strain>
    </source>
</reference>